<gene>
    <name evidence="1" type="ORF">HLB09_08805</name>
</gene>
<dbReference type="InterPro" id="IPR029069">
    <property type="entry name" value="HotDog_dom_sf"/>
</dbReference>
<evidence type="ECO:0000313" key="1">
    <source>
        <dbReference type="EMBL" id="NNH23188.1"/>
    </source>
</evidence>
<dbReference type="RefSeq" id="WP_171203013.1">
    <property type="nucleotide sequence ID" value="NZ_BAAANP010000006.1"/>
</dbReference>
<dbReference type="GO" id="GO:0047617">
    <property type="term" value="F:fatty acyl-CoA hydrolase activity"/>
    <property type="evidence" value="ECO:0007669"/>
    <property type="project" value="TreeGrafter"/>
</dbReference>
<dbReference type="PANTHER" id="PTHR31793:SF24">
    <property type="entry name" value="LONG-CHAIN ACYL-COA THIOESTERASE FADM"/>
    <property type="match status" value="1"/>
</dbReference>
<evidence type="ECO:0000313" key="2">
    <source>
        <dbReference type="Proteomes" id="UP000555552"/>
    </source>
</evidence>
<dbReference type="PANTHER" id="PTHR31793">
    <property type="entry name" value="4-HYDROXYBENZOYL-COA THIOESTERASE FAMILY MEMBER"/>
    <property type="match status" value="1"/>
</dbReference>
<dbReference type="CDD" id="cd00586">
    <property type="entry name" value="4HBT"/>
    <property type="match status" value="1"/>
</dbReference>
<proteinExistence type="predicted"/>
<organism evidence="1 2">
    <name type="scientific">Pseudokineococcus marinus</name>
    <dbReference type="NCBI Taxonomy" id="351215"/>
    <lineage>
        <taxon>Bacteria</taxon>
        <taxon>Bacillati</taxon>
        <taxon>Actinomycetota</taxon>
        <taxon>Actinomycetes</taxon>
        <taxon>Kineosporiales</taxon>
        <taxon>Kineosporiaceae</taxon>
        <taxon>Pseudokineococcus</taxon>
    </lineage>
</organism>
<protein>
    <submittedName>
        <fullName evidence="1">Acyl-CoA thioesterase</fullName>
    </submittedName>
</protein>
<comment type="caution">
    <text evidence="1">The sequence shown here is derived from an EMBL/GenBank/DDBJ whole genome shotgun (WGS) entry which is preliminary data.</text>
</comment>
<accession>A0A849C0H3</accession>
<dbReference type="Proteomes" id="UP000555552">
    <property type="component" value="Unassembled WGS sequence"/>
</dbReference>
<reference evidence="1 2" key="1">
    <citation type="submission" date="2020-05" db="EMBL/GenBank/DDBJ databases">
        <title>MicrobeNet Type strains.</title>
        <authorList>
            <person name="Nicholson A.C."/>
        </authorList>
    </citation>
    <scope>NUCLEOTIDE SEQUENCE [LARGE SCALE GENOMIC DNA]</scope>
    <source>
        <strain evidence="1 2">JCM 14547</strain>
    </source>
</reference>
<dbReference type="InterPro" id="IPR050563">
    <property type="entry name" value="4-hydroxybenzoyl-CoA_TE"/>
</dbReference>
<sequence length="168" mass="18770">MPAREVLVPLRWSDMDAYGHVNNVQYVRLLEDARILAFRTPHGEATSESPVRTGTIIARNEVEYLVPLKYQYEPVTVRLWVSRTSGASFDLGYEVRGRAEDAPDELTGDAEGWVVYARAESTVVLFDMDAGRPRRITPGESAMFAEMTGPPVELRRRARERAAAAATS</sequence>
<name>A0A849C0H3_9ACTN</name>
<dbReference type="Gene3D" id="3.10.129.10">
    <property type="entry name" value="Hotdog Thioesterase"/>
    <property type="match status" value="1"/>
</dbReference>
<dbReference type="Pfam" id="PF13279">
    <property type="entry name" value="4HBT_2"/>
    <property type="match status" value="1"/>
</dbReference>
<dbReference type="SUPFAM" id="SSF54637">
    <property type="entry name" value="Thioesterase/thiol ester dehydrase-isomerase"/>
    <property type="match status" value="1"/>
</dbReference>
<keyword evidence="2" id="KW-1185">Reference proteome</keyword>
<dbReference type="AlphaFoldDB" id="A0A849C0H3"/>
<dbReference type="EMBL" id="JABEMA010000107">
    <property type="protein sequence ID" value="NNH23188.1"/>
    <property type="molecule type" value="Genomic_DNA"/>
</dbReference>